<name>A0AAV1FEI0_XYRNO</name>
<dbReference type="Proteomes" id="UP001178508">
    <property type="component" value="Chromosome 7"/>
</dbReference>
<keyword evidence="3" id="KW-1185">Reference proteome</keyword>
<feature type="compositionally biased region" description="Polar residues" evidence="1">
    <location>
        <begin position="66"/>
        <end position="82"/>
    </location>
</feature>
<proteinExistence type="predicted"/>
<feature type="compositionally biased region" description="Basic and acidic residues" evidence="1">
    <location>
        <begin position="53"/>
        <end position="65"/>
    </location>
</feature>
<feature type="compositionally biased region" description="Basic and acidic residues" evidence="1">
    <location>
        <begin position="154"/>
        <end position="163"/>
    </location>
</feature>
<gene>
    <name evidence="2" type="ORF">XNOV1_A036258</name>
</gene>
<evidence type="ECO:0000313" key="2">
    <source>
        <dbReference type="EMBL" id="CAJ1059425.1"/>
    </source>
</evidence>
<sequence>METASLCHLGDEAGLRQDSACHNRPASLEQPSSQSEPIAGRRVRQSAAVCENRQVEERRRADRQRPSTARSAPQWEQSQEGNPQGHMMPTADSEVSRVKEINELAWTWRGGMEGGRQRRRRRRRGKMKRRGEEERRGGEVCLDKWSPSDEEGGLSERLREEDG</sequence>
<feature type="compositionally biased region" description="Basic residues" evidence="1">
    <location>
        <begin position="117"/>
        <end position="129"/>
    </location>
</feature>
<feature type="compositionally biased region" description="Basic and acidic residues" evidence="1">
    <location>
        <begin position="130"/>
        <end position="142"/>
    </location>
</feature>
<reference evidence="2" key="1">
    <citation type="submission" date="2023-08" db="EMBL/GenBank/DDBJ databases">
        <authorList>
            <person name="Alioto T."/>
            <person name="Alioto T."/>
            <person name="Gomez Garrido J."/>
        </authorList>
    </citation>
    <scope>NUCLEOTIDE SEQUENCE</scope>
</reference>
<evidence type="ECO:0000313" key="3">
    <source>
        <dbReference type="Proteomes" id="UP001178508"/>
    </source>
</evidence>
<protein>
    <submittedName>
        <fullName evidence="2">Uncharacterized protein</fullName>
    </submittedName>
</protein>
<accession>A0AAV1FEI0</accession>
<feature type="compositionally biased region" description="Basic and acidic residues" evidence="1">
    <location>
        <begin position="9"/>
        <end position="21"/>
    </location>
</feature>
<organism evidence="2 3">
    <name type="scientific">Xyrichtys novacula</name>
    <name type="common">Pearly razorfish</name>
    <name type="synonym">Hemipteronotus novacula</name>
    <dbReference type="NCBI Taxonomy" id="13765"/>
    <lineage>
        <taxon>Eukaryota</taxon>
        <taxon>Metazoa</taxon>
        <taxon>Chordata</taxon>
        <taxon>Craniata</taxon>
        <taxon>Vertebrata</taxon>
        <taxon>Euteleostomi</taxon>
        <taxon>Actinopterygii</taxon>
        <taxon>Neopterygii</taxon>
        <taxon>Teleostei</taxon>
        <taxon>Neoteleostei</taxon>
        <taxon>Acanthomorphata</taxon>
        <taxon>Eupercaria</taxon>
        <taxon>Labriformes</taxon>
        <taxon>Labridae</taxon>
        <taxon>Xyrichtys</taxon>
    </lineage>
</organism>
<feature type="region of interest" description="Disordered" evidence="1">
    <location>
        <begin position="1"/>
        <end position="163"/>
    </location>
</feature>
<dbReference type="EMBL" id="OY660870">
    <property type="protein sequence ID" value="CAJ1059425.1"/>
    <property type="molecule type" value="Genomic_DNA"/>
</dbReference>
<evidence type="ECO:0000256" key="1">
    <source>
        <dbReference type="SAM" id="MobiDB-lite"/>
    </source>
</evidence>
<dbReference type="AlphaFoldDB" id="A0AAV1FEI0"/>